<comment type="caution">
    <text evidence="1">The sequence shown here is derived from an EMBL/GenBank/DDBJ whole genome shotgun (WGS) entry which is preliminary data.</text>
</comment>
<evidence type="ECO:0000313" key="1">
    <source>
        <dbReference type="EMBL" id="CAH8387808.1"/>
    </source>
</evidence>
<evidence type="ECO:0000313" key="2">
    <source>
        <dbReference type="Proteomes" id="UP001642260"/>
    </source>
</evidence>
<dbReference type="Proteomes" id="UP001642260">
    <property type="component" value="Unassembled WGS sequence"/>
</dbReference>
<organism evidence="1 2">
    <name type="scientific">Eruca vesicaria subsp. sativa</name>
    <name type="common">Garden rocket</name>
    <name type="synonym">Eruca sativa</name>
    <dbReference type="NCBI Taxonomy" id="29727"/>
    <lineage>
        <taxon>Eukaryota</taxon>
        <taxon>Viridiplantae</taxon>
        <taxon>Streptophyta</taxon>
        <taxon>Embryophyta</taxon>
        <taxon>Tracheophyta</taxon>
        <taxon>Spermatophyta</taxon>
        <taxon>Magnoliopsida</taxon>
        <taxon>eudicotyledons</taxon>
        <taxon>Gunneridae</taxon>
        <taxon>Pentapetalae</taxon>
        <taxon>rosids</taxon>
        <taxon>malvids</taxon>
        <taxon>Brassicales</taxon>
        <taxon>Brassicaceae</taxon>
        <taxon>Brassiceae</taxon>
        <taxon>Eruca</taxon>
    </lineage>
</organism>
<dbReference type="AlphaFoldDB" id="A0ABC8LXY4"/>
<gene>
    <name evidence="1" type="ORF">ERUC_LOCUS40291</name>
</gene>
<keyword evidence="2" id="KW-1185">Reference proteome</keyword>
<protein>
    <recommendedName>
        <fullName evidence="3">NYN domain-containing protein</fullName>
    </recommendedName>
</protein>
<accession>A0ABC8LXY4</accession>
<dbReference type="EMBL" id="CAKOAT010764042">
    <property type="protein sequence ID" value="CAH8387808.1"/>
    <property type="molecule type" value="Genomic_DNA"/>
</dbReference>
<reference evidence="1 2" key="1">
    <citation type="submission" date="2022-03" db="EMBL/GenBank/DDBJ databases">
        <authorList>
            <person name="Macdonald S."/>
            <person name="Ahmed S."/>
            <person name="Newling K."/>
        </authorList>
    </citation>
    <scope>NUCLEOTIDE SEQUENCE [LARGE SCALE GENOMIC DNA]</scope>
</reference>
<name>A0ABC8LXY4_ERUVS</name>
<evidence type="ECO:0008006" key="3">
    <source>
        <dbReference type="Google" id="ProtNLM"/>
    </source>
</evidence>
<proteinExistence type="predicted"/>
<sequence>MSEKRLYEEIRFLILDDDDDIPTPLVINKSGKTVVYWDVADYPVPKDVDDLSSLHRRIESILLELGCQEVSVVVYVYKNRFSDEMERKFMDAKIFVDFLPQGEDDFARMTWILVDIICLPVILDDTTSRRTLCSLRCCFLRRSFSSLSRWLPPASLEKRKEIKEAVDHLEIMYSNGVGVLLSKTEPDWLVPNENSALELTRLFEQCLHCDKPHKEGTLANSLDYPPEEETNVSS</sequence>